<dbReference type="Proteomes" id="UP000240357">
    <property type="component" value="Unassembled WGS sequence"/>
</dbReference>
<reference evidence="1 2" key="1">
    <citation type="submission" date="2018-03" db="EMBL/GenBank/DDBJ databases">
        <title>Adhaeribacter sp. HMF7605 Genome sequencing and assembly.</title>
        <authorList>
            <person name="Kang H."/>
            <person name="Kang J."/>
            <person name="Cha I."/>
            <person name="Kim H."/>
            <person name="Joh K."/>
        </authorList>
    </citation>
    <scope>NUCLEOTIDE SEQUENCE [LARGE SCALE GENOMIC DNA]</scope>
    <source>
        <strain evidence="1 2">HMF7605</strain>
    </source>
</reference>
<dbReference type="EMBL" id="PYFT01000001">
    <property type="protein sequence ID" value="PSR55882.1"/>
    <property type="molecule type" value="Genomic_DNA"/>
</dbReference>
<evidence type="ECO:0000313" key="1">
    <source>
        <dbReference type="EMBL" id="PSR55882.1"/>
    </source>
</evidence>
<dbReference type="RefSeq" id="WP_106932064.1">
    <property type="nucleotide sequence ID" value="NZ_PYFT01000001.1"/>
</dbReference>
<organism evidence="1 2">
    <name type="scientific">Adhaeribacter arboris</name>
    <dbReference type="NCBI Taxonomy" id="2072846"/>
    <lineage>
        <taxon>Bacteria</taxon>
        <taxon>Pseudomonadati</taxon>
        <taxon>Bacteroidota</taxon>
        <taxon>Cytophagia</taxon>
        <taxon>Cytophagales</taxon>
        <taxon>Hymenobacteraceae</taxon>
        <taxon>Adhaeribacter</taxon>
    </lineage>
</organism>
<protein>
    <submittedName>
        <fullName evidence="1">Uncharacterized protein</fullName>
    </submittedName>
</protein>
<comment type="caution">
    <text evidence="1">The sequence shown here is derived from an EMBL/GenBank/DDBJ whole genome shotgun (WGS) entry which is preliminary data.</text>
</comment>
<gene>
    <name evidence="1" type="ORF">AHMF7605_21450</name>
</gene>
<dbReference type="OrthoDB" id="9832032at2"/>
<name>A0A2T2YK52_9BACT</name>
<accession>A0A2T2YK52</accession>
<keyword evidence="2" id="KW-1185">Reference proteome</keyword>
<dbReference type="AlphaFoldDB" id="A0A2T2YK52"/>
<evidence type="ECO:0000313" key="2">
    <source>
        <dbReference type="Proteomes" id="UP000240357"/>
    </source>
</evidence>
<proteinExistence type="predicted"/>
<sequence length="243" mass="27161">MKNICLLGKGNGWILAALFILVGLFAAPATAQKIKNDKLRTTYYKTPLLALTPKYSSYSIEYDCGDRIVLAGEWPQLSSLEFKKADGDLNLKMRVKSVYSADKVLKLDQSDGKQRGYYNVTYKADYGYDLVDKASGNVIASYKRAGGVFSTPSFDSKTEMNMYMKNALESDLIKYLVEKVNDRVSYDLVPNKYAVRLVANTVEGTAPAYQEIYKASANLWRLLPVPNPIKKNYSKPPPCGKTI</sequence>